<dbReference type="PANTHER" id="PTHR10566:SF113">
    <property type="entry name" value="PROTEIN ACTIVITY OF BC1 COMPLEX KINASE 7, CHLOROPLASTIC"/>
    <property type="match status" value="1"/>
</dbReference>
<organism evidence="4 5">
    <name type="scientific">Geodermatophilus maliterrae</name>
    <dbReference type="NCBI Taxonomy" id="3162531"/>
    <lineage>
        <taxon>Bacteria</taxon>
        <taxon>Bacillati</taxon>
        <taxon>Actinomycetota</taxon>
        <taxon>Actinomycetes</taxon>
        <taxon>Geodermatophilales</taxon>
        <taxon>Geodermatophilaceae</taxon>
        <taxon>Geodermatophilus</taxon>
    </lineage>
</organism>
<dbReference type="Proteomes" id="UP001560045">
    <property type="component" value="Unassembled WGS sequence"/>
</dbReference>
<dbReference type="Pfam" id="PF03109">
    <property type="entry name" value="ABC1"/>
    <property type="match status" value="1"/>
</dbReference>
<dbReference type="Gene3D" id="1.10.510.10">
    <property type="entry name" value="Transferase(Phosphotransferase) domain 1"/>
    <property type="match status" value="1"/>
</dbReference>
<dbReference type="GO" id="GO:0016301">
    <property type="term" value="F:kinase activity"/>
    <property type="evidence" value="ECO:0007669"/>
    <property type="project" value="UniProtKB-KW"/>
</dbReference>
<feature type="domain" description="Protein kinase" evidence="3">
    <location>
        <begin position="222"/>
        <end position="556"/>
    </location>
</feature>
<keyword evidence="2" id="KW-1133">Transmembrane helix</keyword>
<keyword evidence="2" id="KW-0472">Membrane</keyword>
<dbReference type="InterPro" id="IPR011009">
    <property type="entry name" value="Kinase-like_dom_sf"/>
</dbReference>
<dbReference type="SUPFAM" id="SSF56112">
    <property type="entry name" value="Protein kinase-like (PK-like)"/>
    <property type="match status" value="1"/>
</dbReference>
<comment type="similarity">
    <text evidence="1">Belongs to the protein kinase superfamily. ADCK protein kinase family.</text>
</comment>
<feature type="transmembrane region" description="Helical" evidence="2">
    <location>
        <begin position="69"/>
        <end position="94"/>
    </location>
</feature>
<dbReference type="PANTHER" id="PTHR10566">
    <property type="entry name" value="CHAPERONE-ACTIVITY OF BC1 COMPLEX CABC1 -RELATED"/>
    <property type="match status" value="1"/>
</dbReference>
<dbReference type="RefSeq" id="WP_369203989.1">
    <property type="nucleotide sequence ID" value="NZ_JBFNXQ010000010.1"/>
</dbReference>
<gene>
    <name evidence="4" type="ORF">ABQ292_05320</name>
</gene>
<dbReference type="CDD" id="cd05121">
    <property type="entry name" value="ABC1_ADCK3-like"/>
    <property type="match status" value="1"/>
</dbReference>
<name>A0ABV3XB50_9ACTN</name>
<evidence type="ECO:0000313" key="4">
    <source>
        <dbReference type="EMBL" id="MEX5717787.1"/>
    </source>
</evidence>
<evidence type="ECO:0000313" key="5">
    <source>
        <dbReference type="Proteomes" id="UP001560045"/>
    </source>
</evidence>
<evidence type="ECO:0000259" key="3">
    <source>
        <dbReference type="PROSITE" id="PS50011"/>
    </source>
</evidence>
<dbReference type="InterPro" id="IPR050154">
    <property type="entry name" value="UbiB_kinase"/>
</dbReference>
<feature type="transmembrane region" description="Helical" evidence="2">
    <location>
        <begin position="6"/>
        <end position="26"/>
    </location>
</feature>
<proteinExistence type="inferred from homology"/>
<evidence type="ECO:0000256" key="2">
    <source>
        <dbReference type="SAM" id="Phobius"/>
    </source>
</evidence>
<keyword evidence="4" id="KW-0808">Transferase</keyword>
<dbReference type="PROSITE" id="PS50011">
    <property type="entry name" value="PROTEIN_KINASE_DOM"/>
    <property type="match status" value="1"/>
</dbReference>
<evidence type="ECO:0000256" key="1">
    <source>
        <dbReference type="ARBA" id="ARBA00009670"/>
    </source>
</evidence>
<keyword evidence="2" id="KW-0812">Transmembrane</keyword>
<comment type="caution">
    <text evidence="4">The sequence shown here is derived from an EMBL/GenBank/DDBJ whole genome shotgun (WGS) entry which is preliminary data.</text>
</comment>
<keyword evidence="5" id="KW-1185">Reference proteome</keyword>
<feature type="transmembrane region" description="Helical" evidence="2">
    <location>
        <begin position="38"/>
        <end position="57"/>
    </location>
</feature>
<reference evidence="4 5" key="1">
    <citation type="submission" date="2024-06" db="EMBL/GenBank/DDBJ databases">
        <title>Draft genome sequence of Geodermatophilus badlandi, a novel member of the Geodermatophilaceae isolated from badland sedimentary rocks in the Red desert, Wyoming, USA.</title>
        <authorList>
            <person name="Ben Tekaya S."/>
            <person name="Nouioui I."/>
            <person name="Flores G.M."/>
            <person name="Shaal M.N."/>
            <person name="Bredoire F."/>
            <person name="Basile F."/>
            <person name="Van Diepen L."/>
            <person name="Ward N.L."/>
        </authorList>
    </citation>
    <scope>NUCLEOTIDE SEQUENCE [LARGE SCALE GENOMIC DNA]</scope>
    <source>
        <strain evidence="4 5">WL48A</strain>
    </source>
</reference>
<keyword evidence="4" id="KW-0418">Kinase</keyword>
<dbReference type="InterPro" id="IPR004147">
    <property type="entry name" value="ABC1_dom"/>
</dbReference>
<dbReference type="EMBL" id="JBFNXQ010000010">
    <property type="protein sequence ID" value="MEX5717787.1"/>
    <property type="molecule type" value="Genomic_DNA"/>
</dbReference>
<feature type="transmembrane region" description="Helical" evidence="2">
    <location>
        <begin position="635"/>
        <end position="653"/>
    </location>
</feature>
<accession>A0ABV3XB50</accession>
<protein>
    <submittedName>
        <fullName evidence="4">ABC1 kinase family protein</fullName>
    </submittedName>
</protein>
<feature type="transmembrane region" description="Helical" evidence="2">
    <location>
        <begin position="590"/>
        <end position="615"/>
    </location>
</feature>
<dbReference type="InterPro" id="IPR000719">
    <property type="entry name" value="Prot_kinase_dom"/>
</dbReference>
<sequence length="658" mass="70246">MHAALADVLVVPSLIVMVLLFGTVIRRLLGVRVGPVRTVLAAAVALGIVGPLLTALLPDPAAADLGTALLSFLLAVSVASLAAMVVVVVAEVVLPEGSVPGPVELWRGWRSRAARTRRYTQILRIAVRNGLGRFLRGRQHAGVASSGSRRDLARSLRRALDEGGVTFVKLGQQLSTRRDLIPAEFTEELTGLQDDAAPLPWEAVEAVLAAELGRPVVDAFAWLDPEPLAAASVAQVHAGRLVDGADVVVKVQRPGVAAVVDRDLDILLHLARTLEVRTQWGRSLGLLALAEGFAVALREELDFTTERSNLQAMAAALSTRPSRRVQVPAPHPTLTTRRVLVMDRLSGSPLGAAGPVLRALGPAGRREAATALLESALDQVLEHGLVHVDLHPGNVLVRPDGSLGLLDLGSVGRLDGTTRTAVGRLLAALGGGDSLAATDALLELVDRPEEISERELERGLGALLVRFAVPGTTTGITAFTAVFGLVTEHRLTVPPQVAAVFRTFATLEGTLTTIDPTFDLVAAAREAGRHRIARALTPRELRRSAEQELMALLPVLRRLPRRIDRIADTVERGRLSVDVRLLADRRDRRLVTGLVHQSLLTVLGAVAGVMAVLFLDMPGGPQATDTIRLFDVLGYGFLVISVVLALRVLVVVFREERP</sequence>